<sequence>MSHLDPSNDQCETSNITLDEVKERTKSFNESIVNNDDNMDIVDNEEDNVDIGDDNRESNNEDDWDDSVDDSDVGIEAISLLEGSKGGMIFENINEVKASFKRHAKNKGFEYILDRWRKDFKCYYGHQKGISEFDCNASTFLNRYNAIISRCSHMVELGCTSVETFKLVLITIEDLEDKHVDMIDVDPPSKVEEASGCELGYTSGTDIGDATVLIDTMDWTGPVLSQDFFTQVQRMNY</sequence>
<proteinExistence type="predicted"/>
<name>A0AAP0L222_9MAGN</name>
<dbReference type="AlphaFoldDB" id="A0AAP0L222"/>
<keyword evidence="3" id="KW-1185">Reference proteome</keyword>
<feature type="region of interest" description="Disordered" evidence="1">
    <location>
        <begin position="28"/>
        <end position="68"/>
    </location>
</feature>
<gene>
    <name evidence="2" type="ORF">Syun_003883</name>
</gene>
<feature type="compositionally biased region" description="Acidic residues" evidence="1">
    <location>
        <begin position="37"/>
        <end position="52"/>
    </location>
</feature>
<evidence type="ECO:0000313" key="3">
    <source>
        <dbReference type="Proteomes" id="UP001420932"/>
    </source>
</evidence>
<dbReference type="EMBL" id="JBBNAF010000002">
    <property type="protein sequence ID" value="KAK9162981.1"/>
    <property type="molecule type" value="Genomic_DNA"/>
</dbReference>
<evidence type="ECO:0000256" key="1">
    <source>
        <dbReference type="SAM" id="MobiDB-lite"/>
    </source>
</evidence>
<protein>
    <submittedName>
        <fullName evidence="2">Uncharacterized protein</fullName>
    </submittedName>
</protein>
<reference evidence="2 3" key="1">
    <citation type="submission" date="2024-01" db="EMBL/GenBank/DDBJ databases">
        <title>Genome assemblies of Stephania.</title>
        <authorList>
            <person name="Yang L."/>
        </authorList>
    </citation>
    <scope>NUCLEOTIDE SEQUENCE [LARGE SCALE GENOMIC DNA]</scope>
    <source>
        <strain evidence="2">YNDBR</strain>
        <tissue evidence="2">Leaf</tissue>
    </source>
</reference>
<evidence type="ECO:0000313" key="2">
    <source>
        <dbReference type="EMBL" id="KAK9162981.1"/>
    </source>
</evidence>
<accession>A0AAP0L222</accession>
<dbReference type="Proteomes" id="UP001420932">
    <property type="component" value="Unassembled WGS sequence"/>
</dbReference>
<organism evidence="2 3">
    <name type="scientific">Stephania yunnanensis</name>
    <dbReference type="NCBI Taxonomy" id="152371"/>
    <lineage>
        <taxon>Eukaryota</taxon>
        <taxon>Viridiplantae</taxon>
        <taxon>Streptophyta</taxon>
        <taxon>Embryophyta</taxon>
        <taxon>Tracheophyta</taxon>
        <taxon>Spermatophyta</taxon>
        <taxon>Magnoliopsida</taxon>
        <taxon>Ranunculales</taxon>
        <taxon>Menispermaceae</taxon>
        <taxon>Menispermoideae</taxon>
        <taxon>Cissampelideae</taxon>
        <taxon>Stephania</taxon>
    </lineage>
</organism>
<comment type="caution">
    <text evidence="2">The sequence shown here is derived from an EMBL/GenBank/DDBJ whole genome shotgun (WGS) entry which is preliminary data.</text>
</comment>